<evidence type="ECO:0000259" key="4">
    <source>
        <dbReference type="Pfam" id="PF18276"/>
    </source>
</evidence>
<dbReference type="Proteomes" id="UP000054321">
    <property type="component" value="Unassembled WGS sequence"/>
</dbReference>
<dbReference type="HOGENOM" id="CLU_224592_0_0_1"/>
<dbReference type="EMBL" id="KN832882">
    <property type="protein sequence ID" value="KIM97114.1"/>
    <property type="molecule type" value="Genomic_DNA"/>
</dbReference>
<feature type="region of interest" description="Disordered" evidence="2">
    <location>
        <begin position="2421"/>
        <end position="2465"/>
    </location>
</feature>
<evidence type="ECO:0000256" key="3">
    <source>
        <dbReference type="SAM" id="SignalP"/>
    </source>
</evidence>
<accession>A0A0C3H199</accession>
<dbReference type="InterPro" id="IPR046839">
    <property type="entry name" value="ABC_toxin_N"/>
</dbReference>
<evidence type="ECO:0000313" key="6">
    <source>
        <dbReference type="EMBL" id="KIM97114.1"/>
    </source>
</evidence>
<dbReference type="OrthoDB" id="4940706at2759"/>
<reference evidence="6 7" key="1">
    <citation type="submission" date="2014-04" db="EMBL/GenBank/DDBJ databases">
        <authorList>
            <consortium name="DOE Joint Genome Institute"/>
            <person name="Kuo A."/>
            <person name="Martino E."/>
            <person name="Perotto S."/>
            <person name="Kohler A."/>
            <person name="Nagy L.G."/>
            <person name="Floudas D."/>
            <person name="Copeland A."/>
            <person name="Barry K.W."/>
            <person name="Cichocki N."/>
            <person name="Veneault-Fourrey C."/>
            <person name="LaButti K."/>
            <person name="Lindquist E.A."/>
            <person name="Lipzen A."/>
            <person name="Lundell T."/>
            <person name="Morin E."/>
            <person name="Murat C."/>
            <person name="Sun H."/>
            <person name="Tunlid A."/>
            <person name="Henrissat B."/>
            <person name="Grigoriev I.V."/>
            <person name="Hibbett D.S."/>
            <person name="Martin F."/>
            <person name="Nordberg H.P."/>
            <person name="Cantor M.N."/>
            <person name="Hua S.X."/>
        </authorList>
    </citation>
    <scope>NUCLEOTIDE SEQUENCE [LARGE SCALE GENOMIC DNA]</scope>
    <source>
        <strain evidence="6 7">Zn</strain>
    </source>
</reference>
<evidence type="ECO:0000256" key="1">
    <source>
        <dbReference type="SAM" id="Coils"/>
    </source>
</evidence>
<keyword evidence="7" id="KW-1185">Reference proteome</keyword>
<feature type="compositionally biased region" description="Basic and acidic residues" evidence="2">
    <location>
        <begin position="2299"/>
        <end position="2309"/>
    </location>
</feature>
<keyword evidence="1" id="KW-0175">Coiled coil</keyword>
<feature type="region of interest" description="Disordered" evidence="2">
    <location>
        <begin position="2257"/>
        <end position="2310"/>
    </location>
</feature>
<protein>
    <submittedName>
        <fullName evidence="6">Uncharacterized protein</fullName>
    </submittedName>
</protein>
<feature type="compositionally biased region" description="Polar residues" evidence="2">
    <location>
        <begin position="2455"/>
        <end position="2465"/>
    </location>
</feature>
<dbReference type="Pfam" id="PF18276">
    <property type="entry name" value="TcA_TcB_BD"/>
    <property type="match status" value="1"/>
</dbReference>
<dbReference type="Pfam" id="PF20220">
    <property type="entry name" value="ABC_toxin_N"/>
    <property type="match status" value="1"/>
</dbReference>
<gene>
    <name evidence="6" type="ORF">OIDMADRAFT_182552</name>
</gene>
<evidence type="ECO:0000259" key="5">
    <source>
        <dbReference type="Pfam" id="PF20220"/>
    </source>
</evidence>
<evidence type="ECO:0000313" key="7">
    <source>
        <dbReference type="Proteomes" id="UP000054321"/>
    </source>
</evidence>
<dbReference type="STRING" id="913774.A0A0C3H199"/>
<feature type="domain" description="Tc toxin complex TcA C-terminal TcB-binding" evidence="4">
    <location>
        <begin position="3044"/>
        <end position="3337"/>
    </location>
</feature>
<feature type="domain" description="ABC toxin N-terminal" evidence="5">
    <location>
        <begin position="2072"/>
        <end position="2184"/>
    </location>
</feature>
<feature type="coiled-coil region" evidence="1">
    <location>
        <begin position="3053"/>
        <end position="3080"/>
    </location>
</feature>
<keyword evidence="3" id="KW-0732">Signal</keyword>
<evidence type="ECO:0000256" key="2">
    <source>
        <dbReference type="SAM" id="MobiDB-lite"/>
    </source>
</evidence>
<feature type="compositionally biased region" description="Low complexity" evidence="2">
    <location>
        <begin position="2278"/>
        <end position="2297"/>
    </location>
</feature>
<dbReference type="InterPro" id="IPR040840">
    <property type="entry name" value="TcA_TcB_BD"/>
</dbReference>
<dbReference type="InParanoid" id="A0A0C3H199"/>
<feature type="chain" id="PRO_5002164822" evidence="3">
    <location>
        <begin position="18"/>
        <end position="3576"/>
    </location>
</feature>
<feature type="compositionally biased region" description="Low complexity" evidence="2">
    <location>
        <begin position="2421"/>
        <end position="2431"/>
    </location>
</feature>
<name>A0A0C3H199_OIDMZ</name>
<proteinExistence type="predicted"/>
<sequence>MSTLIVVTLVPIVPTTGQDFHDNYLTGLSITAWDRTVRNTSPDLILGEQDVLLGTASGLGQLATDTTGNQTLPTFTVTPGSSPPAYDNSIVQHYKEVIITPPPPPPGFPPGPTIITYQPLAAATALIVVNLDPKTYQEYADNLNFDVRMEYTRVLSPGQPPTAVPMPLTIEYNVIPYSTLLASPPSSDITTNPNTYSWALGLPTTLYSWLPKAPPSDSIASVVLSDASTPPNFFSLVSAIDLVLAADPPPTCPKLENMQLPLTVAQCSEIASEIMYERVSDPPPPPPLPGSAPGIELFYDTSLNQATVDGKNDTPTWDQVRQSWETSWSAYHATRDANAARLAQYVFAASAAVWAELQTIAAAIAAIDVLIDPALKPPSSTNLSIFLTVPDPTNPAQPVIPLVPSFYVPAVYFYALGAKLPMTMSPADRYKAAVTTPMLTLGTTLKTALNTGVIKDPEPPSTMGNPPPTSLSLNMAQATRRMAGLSAKFITGPQPTVPLIPGKPVTILIGNWLSDQITTDPDLFMAEFWNSQIPVAPATIPPLENYLYLLLNIITDGNQDFVDAILAFTVPNTTPSRTVQYTTDLLAIQDTTWIALFQKGAHPEWLPAFTAPGNLARRSAAFIVFLRTFFSPAINPGSPNVVAESSAAVPGPVTDVLQQFINSYSPAGSFTFTGPLNTSQVEAALTSAFPGDTVVQDWVRNAVNVISALLGVVTSSAASVPTNLQMSYMEALYARGFTSVADVTAVSRTQFIAAMIGTVVYSNAGAIYDATVSNPPVAPAGPGSGFQPVNDGSLVNCIPPLHLSPLGPSQYLYEMLNTDVGTTPILALLSARRGALGSLAMTKADLEIQIPLIDLVLESLELMAATTAAPGAIYETDLKSIIGLDGGEEDVEKADDLISAIPQYSSPSLSISKPDVYGTLESCFTSPELPYSQTLDVCRSYLHRLCATRFDTMRRFRQDITEYPLLSIQNSSLAPTDFNKTLWRLPVEFTIALEYLQISQSEYTTFYSGNFPVNSTSTLFGIDSTGDPNWAQDVLNLPVFLQSTGLSYCEFIELWKCNFIPFSQQRNEQTGSTYTFSDCAPCCLDNIFINLNTDGDDTQLLMQLIFFIRLWRKLNHECGLGHISFAMLADVCQVLGLFLPSGAVNPDFVRQLASMLMLVHYFQLPWGHDSKITTIGAERTKILGLWPGSSVTPTDWALDAILRCTEKFAKHCFGCDGRDADFVRILKDNLTPLSYLVGFSQTNPWNANPTSTIRFTEVLAKICASDFTVGEIIFLFTNEKHLDGDDPFHLPDGAESLDTPLDWPEDDSHGIWELREKLLCVEICDEDVDKLSWEKIVDIMHDLGKNDSASIIMFGEHFFPETLERQGYPVSATARHWSVPLSSAQTTPMMWHAEPCWPFHYDRGKQEQEAEASSGLVYSGQLWIQLPLRDEDVSRKLRDCRQLGDIEINAVQDLYFAPRAMLAPFALIFSNFDEDINHMIQEPEEHKRFRFFQKQFALFFKRCKVIAEHLAYHIGYNCNCSHPPGCCECKKPGVEVAWRVLQSLIADENFTTDSWEDPAGKLPPASTFEWDPHFSGSAFAALLGLIGTGLLGKYEVASKLTWTEMRGGVAAFGRSEDEWSTPVPTVIPSLSDPFPATPGDLTIFKNGFILRDVNGEAVNGSQPFSVTWKGILLVECGGNYKFKACLPQFEHHPQCDLERGEKWFVEIERGQKRWTLLNHCYDGPKAPSFECRPVCLARGAYTITIKFQQSLPGKDHHENMERFRSGFELKYEGPDTKDCFETVPFRRLIQNWKTDNPLRIPVQDDRNKDTVLNTVIVSNTAKEFLELQYISTVRDIRRTYQRAFKAVLLATRFCLSARRIECDWQSELGFMLDHPHHFRGTSFTLPASGSVTSNHVNFNFNFLPVKDHYGPTDPDLRANPSVARQGALFDWWERLFDYTTLRSHVRERSCREVWLLFEEAIQQELLNQPNTLSQRTEQLLRHLGVDLDDSNLVDEQWPIRVWHADKYIQAVREAFFARHLSKAKPFLWASDDPSMVINSDSGNQNLVTLVQQSLLEGRDIPLDIKGVKNINDGLRCRARKALFAYLCGMSRVSLSPLGLTTFATSTQDLSDLLLQDVEVGLNEKSSRIEDAIHSVQTFVQRARIGLEPGWTHKLSGLWECRYCTFSIWSAFKRRHIYLENWLHWDEMQKLKKFESIEFFMKRLESGDLSVVEDGHPSWWSGGASGPPSDLTQSKELVTLKLQHDSLSEGLSLMGAPMRDGRPALLTPSPQDWVGGNTNSGINESSSVNSSGGSDGNSRNPKDITSHIKVDSATAGTTTKKKVEAAKVTAVSSVGIESGFASLTTIPLWITAAIRMGTQFIRVAAASQGPAVPYEGKRDAGSACCKKCGQVHDPCMDEYYFWLQDTSVYHYQDVGGSYTGTATSAPTPSAGTAPPPASGSIYIQNADIDTSGGGPTNSVDPDSDWSDPTQLPTLLKWQTRPMVHLFWTRVHMGTLDPPKRSDEGMLLAIPYAIPDITFDGRIEDSLYFPVSNTSVDFTGTGDTGIFRYDLATNTAAIVTALPTTIPTLSTPPPPGAATTLDPYPWFVHFTPGKPLFPVSGFEVALSIADSYRSKCLWEKALQWSRVAFDPLSRDNTWQQCPTSREQLSTDSAISSVSEGNTHSTVLTPAVTLGEHDKQLEQPIIRRRDPPCCPAAPAKLPVAKGRAALLSFLKTLLEWADGLMTRNSMEHFQQALVIYDFMHRVLGPTPISVKAHDTIDPPMTISTFVASPPPLNSELMLFYHEVSDRRRLVHDSVNRRRLPTGTKHHEPAPWFSHRKWDIRLEVPTCDDDTACFSCCQPYKFAALYAKATDWTNMVKSLGNSLLAAYEKGDNELLAALRETQQRQVLDLGLEVNKNAWRAADWDYQALDRSMEAALTNLRYYQGLLAAGLNSNENGYVINTGISMESRVAAQISDGIAQATAVDPDPYLGAAGAYGTPVSVLTTPGGVKIADVATSAARILNGVAEGATSLAGLMNTQGSWDRREQEWKHQVDIITLEIEQIKRQILSSERHRATALRELNNHQRQQEHAEEVLDFLRDKFTKQELYLFLQQETASLYKQSYSLALKSAKAAQQAFWYERGDTRQDFLREVSWNSLHEGLMAGERLDLSLHSMDQAYMDLNCREYELSKNFSLQLHFPLAFIELKACGSCEIEIPEWMFDLDYPSQYMRRIKTISISVPCVTGPYTGIRCRAQLLRSSIRYKPLLPGPEACCCPPKLKGCCGHDPFLIKRYNATEAIAISDALDDDGLFEQNFRDERYLPFEFCGAVSRWKIELPPENNAFDFDSLTDFIIKLSYTSREGGPELGKKKLALVRDRVPGNGLRYFDIRHEFPDAWHIFAEHNKKGKEREEVSRRKEEDCEPKRDFNLRFTRNMFPFLTCQRQVIIKRIHIFITTAEHCGDHIRLRYIPTKQRKCCDDDDGCKDIVCRLQAKCCAEETRCGSGECQEEEEGWAKGCCGEKEKRCCCATVFHGILDDLCIGPLENRSREMVRSAVGKLRLPHDLEGVTEAYLICEYLAVEKVEKGVCCKKKGRERLGMC</sequence>
<reference evidence="7" key="2">
    <citation type="submission" date="2015-01" db="EMBL/GenBank/DDBJ databases">
        <title>Evolutionary Origins and Diversification of the Mycorrhizal Mutualists.</title>
        <authorList>
            <consortium name="DOE Joint Genome Institute"/>
            <consortium name="Mycorrhizal Genomics Consortium"/>
            <person name="Kohler A."/>
            <person name="Kuo A."/>
            <person name="Nagy L.G."/>
            <person name="Floudas D."/>
            <person name="Copeland A."/>
            <person name="Barry K.W."/>
            <person name="Cichocki N."/>
            <person name="Veneault-Fourrey C."/>
            <person name="LaButti K."/>
            <person name="Lindquist E.A."/>
            <person name="Lipzen A."/>
            <person name="Lundell T."/>
            <person name="Morin E."/>
            <person name="Murat C."/>
            <person name="Riley R."/>
            <person name="Ohm R."/>
            <person name="Sun H."/>
            <person name="Tunlid A."/>
            <person name="Henrissat B."/>
            <person name="Grigoriev I.V."/>
            <person name="Hibbett D.S."/>
            <person name="Martin F."/>
        </authorList>
    </citation>
    <scope>NUCLEOTIDE SEQUENCE [LARGE SCALE GENOMIC DNA]</scope>
    <source>
        <strain evidence="7">Zn</strain>
    </source>
</reference>
<organism evidence="6 7">
    <name type="scientific">Oidiodendron maius (strain Zn)</name>
    <dbReference type="NCBI Taxonomy" id="913774"/>
    <lineage>
        <taxon>Eukaryota</taxon>
        <taxon>Fungi</taxon>
        <taxon>Dikarya</taxon>
        <taxon>Ascomycota</taxon>
        <taxon>Pezizomycotina</taxon>
        <taxon>Leotiomycetes</taxon>
        <taxon>Leotiomycetes incertae sedis</taxon>
        <taxon>Myxotrichaceae</taxon>
        <taxon>Oidiodendron</taxon>
    </lineage>
</organism>
<feature type="signal peptide" evidence="3">
    <location>
        <begin position="1"/>
        <end position="17"/>
    </location>
</feature>